<dbReference type="EMBL" id="JBHRTP010000078">
    <property type="protein sequence ID" value="MFC3110426.1"/>
    <property type="molecule type" value="Genomic_DNA"/>
</dbReference>
<dbReference type="PRINTS" id="PR00081">
    <property type="entry name" value="GDHRDH"/>
</dbReference>
<dbReference type="SUPFAM" id="SSF51735">
    <property type="entry name" value="NAD(P)-binding Rossmann-fold domains"/>
    <property type="match status" value="1"/>
</dbReference>
<protein>
    <submittedName>
        <fullName evidence="1">SDR family NAD(P)-dependent oxidoreductase</fullName>
        <ecNumber evidence="1">1.1.1.-</ecNumber>
    </submittedName>
</protein>
<dbReference type="PANTHER" id="PTHR43975">
    <property type="entry name" value="ZGC:101858"/>
    <property type="match status" value="1"/>
</dbReference>
<dbReference type="PROSITE" id="PS51257">
    <property type="entry name" value="PROKAR_LIPOPROTEIN"/>
    <property type="match status" value="1"/>
</dbReference>
<accession>A0ABV7F8M0</accession>
<dbReference type="Proteomes" id="UP001595530">
    <property type="component" value="Unassembled WGS sequence"/>
</dbReference>
<dbReference type="Gene3D" id="3.40.50.720">
    <property type="entry name" value="NAD(P)-binding Rossmann-like Domain"/>
    <property type="match status" value="1"/>
</dbReference>
<dbReference type="GO" id="GO:0016491">
    <property type="term" value="F:oxidoreductase activity"/>
    <property type="evidence" value="ECO:0007669"/>
    <property type="project" value="UniProtKB-KW"/>
</dbReference>
<evidence type="ECO:0000313" key="1">
    <source>
        <dbReference type="EMBL" id="MFC3110426.1"/>
    </source>
</evidence>
<dbReference type="InterPro" id="IPR002347">
    <property type="entry name" value="SDR_fam"/>
</dbReference>
<evidence type="ECO:0000313" key="2">
    <source>
        <dbReference type="Proteomes" id="UP001595530"/>
    </source>
</evidence>
<keyword evidence="1" id="KW-0560">Oxidoreductase</keyword>
<dbReference type="PANTHER" id="PTHR43975:SF2">
    <property type="entry name" value="EG:BACR7A4.14 PROTEIN-RELATED"/>
    <property type="match status" value="1"/>
</dbReference>
<dbReference type="RefSeq" id="WP_390325279.1">
    <property type="nucleotide sequence ID" value="NZ_JBHRTP010000078.1"/>
</dbReference>
<sequence length="104" mass="10656">MAQFSGKVALITGGTEGIGLATAMAFACRGASVVIAARDQAKGQDAERELQSRGSQQGQVLFVRADVGEPADIARLIAATLDRFGRIDCAVNSAAATAHQPGRA</sequence>
<dbReference type="EC" id="1.1.1.-" evidence="1"/>
<proteinExistence type="predicted"/>
<comment type="caution">
    <text evidence="1">The sequence shown here is derived from an EMBL/GenBank/DDBJ whole genome shotgun (WGS) entry which is preliminary data.</text>
</comment>
<dbReference type="InterPro" id="IPR036291">
    <property type="entry name" value="NAD(P)-bd_dom_sf"/>
</dbReference>
<name>A0ABV7F8M0_9BURK</name>
<keyword evidence="2" id="KW-1185">Reference proteome</keyword>
<gene>
    <name evidence="1" type="ORF">ACFOFO_21075</name>
</gene>
<reference evidence="2" key="1">
    <citation type="journal article" date="2019" name="Int. J. Syst. Evol. Microbiol.">
        <title>The Global Catalogue of Microorganisms (GCM) 10K type strain sequencing project: providing services to taxonomists for standard genome sequencing and annotation.</title>
        <authorList>
            <consortium name="The Broad Institute Genomics Platform"/>
            <consortium name="The Broad Institute Genome Sequencing Center for Infectious Disease"/>
            <person name="Wu L."/>
            <person name="Ma J."/>
        </authorList>
    </citation>
    <scope>NUCLEOTIDE SEQUENCE [LARGE SCALE GENOMIC DNA]</scope>
    <source>
        <strain evidence="2">KCTC 42986</strain>
    </source>
</reference>
<organism evidence="1 2">
    <name type="scientific">Undibacterium arcticum</name>
    <dbReference type="NCBI Taxonomy" id="1762892"/>
    <lineage>
        <taxon>Bacteria</taxon>
        <taxon>Pseudomonadati</taxon>
        <taxon>Pseudomonadota</taxon>
        <taxon>Betaproteobacteria</taxon>
        <taxon>Burkholderiales</taxon>
        <taxon>Oxalobacteraceae</taxon>
        <taxon>Undibacterium</taxon>
    </lineage>
</organism>
<dbReference type="Pfam" id="PF00106">
    <property type="entry name" value="adh_short"/>
    <property type="match status" value="1"/>
</dbReference>